<dbReference type="HOGENOM" id="CLU_056788_3_2_6"/>
<dbReference type="Proteomes" id="UP000000753">
    <property type="component" value="Chromosome"/>
</dbReference>
<accession>B8CMK6</accession>
<evidence type="ECO:0000313" key="2">
    <source>
        <dbReference type="Proteomes" id="UP000000753"/>
    </source>
</evidence>
<dbReference type="eggNOG" id="COG3415">
    <property type="taxonomic scope" value="Bacteria"/>
</dbReference>
<dbReference type="Pfam" id="PF13384">
    <property type="entry name" value="HTH_23"/>
    <property type="match status" value="1"/>
</dbReference>
<protein>
    <submittedName>
        <fullName evidence="1">Transposase, putative</fullName>
    </submittedName>
</protein>
<proteinExistence type="predicted"/>
<dbReference type="RefSeq" id="WP_020912752.1">
    <property type="nucleotide sequence ID" value="NC_011566.1"/>
</dbReference>
<keyword evidence="2" id="KW-1185">Reference proteome</keyword>
<dbReference type="AlphaFoldDB" id="B8CMK6"/>
<sequence>MENYCNDNVVLNQLIRKEKNARMRLKLLAVLHFQDGKSRYQIASYLKVSRTSVNRWISNYLSNGLNGLKEKKHTGRPSALTVEQKHELAKFIESTNKNTSGEKLKGPEIQRFIISRFGIEYEISNIYKILERMGYN</sequence>
<dbReference type="OrthoDB" id="129174at2"/>
<organism evidence="1 2">
    <name type="scientific">Shewanella piezotolerans (strain WP3 / JCM 13877)</name>
    <dbReference type="NCBI Taxonomy" id="225849"/>
    <lineage>
        <taxon>Bacteria</taxon>
        <taxon>Pseudomonadati</taxon>
        <taxon>Pseudomonadota</taxon>
        <taxon>Gammaproteobacteria</taxon>
        <taxon>Alteromonadales</taxon>
        <taxon>Shewanellaceae</taxon>
        <taxon>Shewanella</taxon>
    </lineage>
</organism>
<dbReference type="SUPFAM" id="SSF46689">
    <property type="entry name" value="Homeodomain-like"/>
    <property type="match status" value="1"/>
</dbReference>
<dbReference type="KEGG" id="swp:swp_2662"/>
<dbReference type="InterPro" id="IPR009057">
    <property type="entry name" value="Homeodomain-like_sf"/>
</dbReference>
<dbReference type="EMBL" id="CP000472">
    <property type="protein sequence ID" value="ACJ29396.1"/>
    <property type="molecule type" value="Genomic_DNA"/>
</dbReference>
<evidence type="ECO:0000313" key="1">
    <source>
        <dbReference type="EMBL" id="ACJ29396.1"/>
    </source>
</evidence>
<dbReference type="STRING" id="225849.swp_2662"/>
<name>B8CMK6_SHEPW</name>
<reference evidence="1 2" key="1">
    <citation type="journal article" date="2008" name="PLoS ONE">
        <title>Environmental adaptation: genomic analysis of the piezotolerant and psychrotolerant deep-sea iron reducing bacterium Shewanella piezotolerans WP3.</title>
        <authorList>
            <person name="Wang F."/>
            <person name="Wang J."/>
            <person name="Jian H."/>
            <person name="Zhang B."/>
            <person name="Li S."/>
            <person name="Wang F."/>
            <person name="Zeng X."/>
            <person name="Gao L."/>
            <person name="Bartlett D.H."/>
            <person name="Yu J."/>
            <person name="Hu S."/>
            <person name="Xiao X."/>
        </authorList>
    </citation>
    <scope>NUCLEOTIDE SEQUENCE [LARGE SCALE GENOMIC DNA]</scope>
    <source>
        <strain evidence="2">WP3 / JCM 13877</strain>
    </source>
</reference>
<gene>
    <name evidence="1" type="ordered locus">swp_2662</name>
</gene>